<proteinExistence type="inferred from homology"/>
<dbReference type="NCBIfam" id="TIGR00763">
    <property type="entry name" value="lon"/>
    <property type="match status" value="1"/>
</dbReference>
<dbReference type="InterPro" id="IPR014721">
    <property type="entry name" value="Ribsml_uS5_D2-typ_fold_subgr"/>
</dbReference>
<dbReference type="Gene3D" id="1.20.58.1480">
    <property type="match status" value="1"/>
</dbReference>
<dbReference type="GO" id="GO:0009536">
    <property type="term" value="C:plastid"/>
    <property type="evidence" value="ECO:0007669"/>
    <property type="project" value="UniProtKB-SubCell"/>
</dbReference>
<dbReference type="SMART" id="SM00382">
    <property type="entry name" value="AAA"/>
    <property type="match status" value="1"/>
</dbReference>
<dbReference type="FunFam" id="3.40.50.300:FF:000021">
    <property type="entry name" value="Lon protease homolog"/>
    <property type="match status" value="1"/>
</dbReference>
<dbReference type="InterPro" id="IPR054594">
    <property type="entry name" value="Lon_lid"/>
</dbReference>
<evidence type="ECO:0000313" key="19">
    <source>
        <dbReference type="Proteomes" id="UP000789595"/>
    </source>
</evidence>
<evidence type="ECO:0000256" key="3">
    <source>
        <dbReference type="ARBA" id="ARBA00022741"/>
    </source>
</evidence>
<dbReference type="PROSITE" id="PS01046">
    <property type="entry name" value="LON_SER"/>
    <property type="match status" value="1"/>
</dbReference>
<evidence type="ECO:0000256" key="9">
    <source>
        <dbReference type="PIRSR" id="PIRSR001174-1"/>
    </source>
</evidence>
<feature type="active site" evidence="9 11">
    <location>
        <position position="817"/>
    </location>
</feature>
<dbReference type="OrthoDB" id="2411602at2759"/>
<dbReference type="Gene3D" id="3.40.50.300">
    <property type="entry name" value="P-loop containing nucleotide triphosphate hydrolases"/>
    <property type="match status" value="1"/>
</dbReference>
<gene>
    <name evidence="18" type="ORF">PECAL_1P17930</name>
</gene>
<evidence type="ECO:0000256" key="13">
    <source>
        <dbReference type="RuleBase" id="RU000592"/>
    </source>
</evidence>
<dbReference type="Gene3D" id="1.20.5.5270">
    <property type="match status" value="1"/>
</dbReference>
<dbReference type="Pfam" id="PF02190">
    <property type="entry name" value="LON_substr_bdg"/>
    <property type="match status" value="1"/>
</dbReference>
<evidence type="ECO:0000259" key="16">
    <source>
        <dbReference type="PROSITE" id="PS51786"/>
    </source>
</evidence>
<keyword evidence="19" id="KW-1185">Reference proteome</keyword>
<sequence length="911" mass="98380">MRAAAALARHAARVQRRTPVAARRWRPRPTQLRRNAWRCLSSKNDGDDDDGGPVAVTIDDDDSDAPASVGVGDGAPTPDRVLALALARRPLFPGMVHSLSLGPTAAAALQAERDAGRPYVALFLRKEPAEEHEAAELFTPSDLDECLDTVHGTGAFAQVHNVAEGSDGQSQALLLVHRRVDASTVVDAGPPPRLGVEHWPREAWIDEDDGTIPPTKTGRRKKDASRGDLVRALSNEIVAAIRELVQLNPLYREHMQYFTQRVDIADPFKLADFAASLATAKGPDLQIALEERDVVKRLRLALDLVSQERELSKLQQEISQQVETKLSSQQRTFLLNEQLKTIKKELGVETDDKDALVKKFRNRIASIEGVEDVEEESAEEKWKDGVIPAVARAAIEEELSKLEALEKNSAEFNVTRNYLDWLTGLPWGSVSGEVFDVAAAKEALDDVHYGMDDVKERILELVAVGSLVGGVRGKILCLVGPPGTGKTSIGSSIAQALGREFYRFSVGGLGDVAEIKGHRRTYVGAMPGKPIQCLKATKKFNPVVLIDEVDKLGRGGNSGDPASALLELLDPSQNANFLDHYLDVPVDLSRCLFVCTANDASLIPGPLLDRMEVVRLAGYDLEDKVAIARQHLVPKALEEAGLQSTDGVSFDDDALVALIRGHAREAGVRTLQKLVEKIGRKVALRVVRDNDPSAAATRPESEKGSGYAVTVDTLEDFVGKPRFSKDRLYDDAAPVGVVMGLAWTSMGGAALYVEATKLSGGDKGAPKLSTTGQLGSVMEESTRVALNHVRSRLDGELDGDELHIHVPDGATPKDGPSAGVTVATALLSLATDKPVRQDLAMTGELSLTGKVLPVGGIKEKVIAARRAGVAHVCLPDENRRDFDELPEHLKKDLEAHFAATFEDVVGLAFAD</sequence>
<evidence type="ECO:0000256" key="15">
    <source>
        <dbReference type="SAM" id="MobiDB-lite"/>
    </source>
</evidence>
<dbReference type="AlphaFoldDB" id="A0A8J2WEL0"/>
<dbReference type="GO" id="GO:0006515">
    <property type="term" value="P:protein quality control for misfolded or incompletely synthesized proteins"/>
    <property type="evidence" value="ECO:0007669"/>
    <property type="project" value="TreeGrafter"/>
</dbReference>
<keyword evidence="6 8" id="KW-0067">ATP-binding</keyword>
<feature type="domain" description="Lon N-terminal" evidence="17">
    <location>
        <begin position="81"/>
        <end position="309"/>
    </location>
</feature>
<dbReference type="SUPFAM" id="SSF54211">
    <property type="entry name" value="Ribosomal protein S5 domain 2-like"/>
    <property type="match status" value="1"/>
</dbReference>
<dbReference type="GO" id="GO:0004252">
    <property type="term" value="F:serine-type endopeptidase activity"/>
    <property type="evidence" value="ECO:0007669"/>
    <property type="project" value="UniProtKB-UniRule"/>
</dbReference>
<dbReference type="InterPro" id="IPR003111">
    <property type="entry name" value="Lon_prtase_N"/>
</dbReference>
<dbReference type="FunFam" id="1.20.58.1480:FF:000002">
    <property type="entry name" value="Lon protease homolog, mitochondrial"/>
    <property type="match status" value="1"/>
</dbReference>
<dbReference type="Gene3D" id="2.30.130.40">
    <property type="entry name" value="LON domain-like"/>
    <property type="match status" value="1"/>
</dbReference>
<dbReference type="PROSITE" id="PS51786">
    <property type="entry name" value="LON_PROTEOLYTIC"/>
    <property type="match status" value="1"/>
</dbReference>
<dbReference type="PANTHER" id="PTHR43718:SF2">
    <property type="entry name" value="LON PROTEASE HOMOLOG, MITOCHONDRIAL"/>
    <property type="match status" value="1"/>
</dbReference>
<dbReference type="InterPro" id="IPR027417">
    <property type="entry name" value="P-loop_NTPase"/>
</dbReference>
<dbReference type="InterPro" id="IPR003959">
    <property type="entry name" value="ATPase_AAA_core"/>
</dbReference>
<feature type="active site" evidence="9 11">
    <location>
        <position position="860"/>
    </location>
</feature>
<keyword evidence="5 8" id="KW-0720">Serine protease</keyword>
<feature type="coiled-coil region" evidence="14">
    <location>
        <begin position="297"/>
        <end position="324"/>
    </location>
</feature>
<comment type="similarity">
    <text evidence="8 11 12">Belongs to the peptidase S16 family.</text>
</comment>
<reference evidence="18" key="1">
    <citation type="submission" date="2021-11" db="EMBL/GenBank/DDBJ databases">
        <authorList>
            <consortium name="Genoscope - CEA"/>
            <person name="William W."/>
        </authorList>
    </citation>
    <scope>NUCLEOTIDE SEQUENCE</scope>
</reference>
<protein>
    <recommendedName>
        <fullName evidence="8 13">Lon protease homolog</fullName>
        <ecNumber evidence="8 13">3.4.21.-</ecNumber>
    </recommendedName>
</protein>
<dbReference type="Pfam" id="PF05362">
    <property type="entry name" value="Lon_C"/>
    <property type="match status" value="1"/>
</dbReference>
<dbReference type="InterPro" id="IPR027065">
    <property type="entry name" value="Lon_Prtase"/>
</dbReference>
<feature type="domain" description="Lon proteolytic" evidence="16">
    <location>
        <begin position="732"/>
        <end position="911"/>
    </location>
</feature>
<dbReference type="Pfam" id="PF00004">
    <property type="entry name" value="AAA"/>
    <property type="match status" value="1"/>
</dbReference>
<feature type="binding site" evidence="10">
    <location>
        <begin position="480"/>
        <end position="487"/>
    </location>
    <ligand>
        <name>ATP</name>
        <dbReference type="ChEBI" id="CHEBI:30616"/>
    </ligand>
</feature>
<dbReference type="EMBL" id="CAKKNE010000001">
    <property type="protein sequence ID" value="CAH0365355.1"/>
    <property type="molecule type" value="Genomic_DNA"/>
</dbReference>
<keyword evidence="4 8" id="KW-0378">Hydrolase</keyword>
<dbReference type="SMART" id="SM00464">
    <property type="entry name" value="LON"/>
    <property type="match status" value="1"/>
</dbReference>
<evidence type="ECO:0000256" key="6">
    <source>
        <dbReference type="ARBA" id="ARBA00022840"/>
    </source>
</evidence>
<dbReference type="PRINTS" id="PR00830">
    <property type="entry name" value="ENDOLAPTASE"/>
</dbReference>
<dbReference type="InterPro" id="IPR004815">
    <property type="entry name" value="Lon_bac/euk-typ"/>
</dbReference>
<dbReference type="GO" id="GO:0016887">
    <property type="term" value="F:ATP hydrolysis activity"/>
    <property type="evidence" value="ECO:0007669"/>
    <property type="project" value="InterPro"/>
</dbReference>
<evidence type="ECO:0000256" key="5">
    <source>
        <dbReference type="ARBA" id="ARBA00022825"/>
    </source>
</evidence>
<dbReference type="GO" id="GO:0003697">
    <property type="term" value="F:single-stranded DNA binding"/>
    <property type="evidence" value="ECO:0007669"/>
    <property type="project" value="TreeGrafter"/>
</dbReference>
<dbReference type="PIRSF" id="PIRSF001174">
    <property type="entry name" value="Lon_proteas"/>
    <property type="match status" value="1"/>
</dbReference>
<keyword evidence="2 8" id="KW-0645">Protease</keyword>
<evidence type="ECO:0000313" key="18">
    <source>
        <dbReference type="EMBL" id="CAH0365355.1"/>
    </source>
</evidence>
<evidence type="ECO:0000256" key="2">
    <source>
        <dbReference type="ARBA" id="ARBA00022670"/>
    </source>
</evidence>
<dbReference type="InterPro" id="IPR020568">
    <property type="entry name" value="Ribosomal_Su5_D2-typ_SF"/>
</dbReference>
<keyword evidence="3 8" id="KW-0547">Nucleotide-binding</keyword>
<comment type="catalytic activity">
    <reaction evidence="7">
        <text>Hydrolysis of proteins in presence of ATP.</text>
        <dbReference type="EC" id="3.4.21.53"/>
    </reaction>
</comment>
<dbReference type="PANTHER" id="PTHR43718">
    <property type="entry name" value="LON PROTEASE"/>
    <property type="match status" value="1"/>
</dbReference>
<feature type="region of interest" description="Disordered" evidence="15">
    <location>
        <begin position="39"/>
        <end position="74"/>
    </location>
</feature>
<evidence type="ECO:0000256" key="11">
    <source>
        <dbReference type="PROSITE-ProRule" id="PRU01122"/>
    </source>
</evidence>
<dbReference type="PROSITE" id="PS51787">
    <property type="entry name" value="LON_N"/>
    <property type="match status" value="1"/>
</dbReference>
<evidence type="ECO:0000256" key="1">
    <source>
        <dbReference type="ARBA" id="ARBA00004474"/>
    </source>
</evidence>
<dbReference type="GO" id="GO:0051131">
    <property type="term" value="P:chaperone-mediated protein complex assembly"/>
    <property type="evidence" value="ECO:0007669"/>
    <property type="project" value="TreeGrafter"/>
</dbReference>
<dbReference type="InterPro" id="IPR008269">
    <property type="entry name" value="Lon_proteolytic"/>
</dbReference>
<accession>A0A8J2WEL0</accession>
<dbReference type="SUPFAM" id="SSF88697">
    <property type="entry name" value="PUA domain-like"/>
    <property type="match status" value="1"/>
</dbReference>
<dbReference type="GO" id="GO:0007005">
    <property type="term" value="P:mitochondrion organization"/>
    <property type="evidence" value="ECO:0007669"/>
    <property type="project" value="TreeGrafter"/>
</dbReference>
<dbReference type="FunFam" id="1.20.5.5270:FF:000001">
    <property type="entry name" value="Lon protease homolog, mitochondrial"/>
    <property type="match status" value="1"/>
</dbReference>
<dbReference type="Gene3D" id="1.10.8.60">
    <property type="match status" value="1"/>
</dbReference>
<evidence type="ECO:0000256" key="12">
    <source>
        <dbReference type="RuleBase" id="RU000591"/>
    </source>
</evidence>
<keyword evidence="14" id="KW-0175">Coiled coil</keyword>
<evidence type="ECO:0000256" key="4">
    <source>
        <dbReference type="ARBA" id="ARBA00022801"/>
    </source>
</evidence>
<dbReference type="InterPro" id="IPR046336">
    <property type="entry name" value="Lon_prtase_N_sf"/>
</dbReference>
<dbReference type="GO" id="GO:0005759">
    <property type="term" value="C:mitochondrial matrix"/>
    <property type="evidence" value="ECO:0007669"/>
    <property type="project" value="TreeGrafter"/>
</dbReference>
<comment type="caution">
    <text evidence="18">The sequence shown here is derived from an EMBL/GenBank/DDBJ whole genome shotgun (WGS) entry which is preliminary data.</text>
</comment>
<dbReference type="CDD" id="cd19500">
    <property type="entry name" value="RecA-like_Lon"/>
    <property type="match status" value="1"/>
</dbReference>
<dbReference type="Pfam" id="PF22667">
    <property type="entry name" value="Lon_lid"/>
    <property type="match status" value="1"/>
</dbReference>
<dbReference type="InterPro" id="IPR003593">
    <property type="entry name" value="AAA+_ATPase"/>
</dbReference>
<dbReference type="InterPro" id="IPR015947">
    <property type="entry name" value="PUA-like_sf"/>
</dbReference>
<evidence type="ECO:0000256" key="8">
    <source>
        <dbReference type="PIRNR" id="PIRNR001174"/>
    </source>
</evidence>
<dbReference type="EC" id="3.4.21.-" evidence="8 13"/>
<dbReference type="InterPro" id="IPR008268">
    <property type="entry name" value="Peptidase_S16_AS"/>
</dbReference>
<dbReference type="GO" id="GO:0005524">
    <property type="term" value="F:ATP binding"/>
    <property type="evidence" value="ECO:0007669"/>
    <property type="project" value="UniProtKB-KW"/>
</dbReference>
<dbReference type="GO" id="GO:0004176">
    <property type="term" value="F:ATP-dependent peptidase activity"/>
    <property type="evidence" value="ECO:0007669"/>
    <property type="project" value="UniProtKB-UniRule"/>
</dbReference>
<evidence type="ECO:0000259" key="17">
    <source>
        <dbReference type="PROSITE" id="PS51787"/>
    </source>
</evidence>
<dbReference type="Gene3D" id="3.30.230.10">
    <property type="match status" value="1"/>
</dbReference>
<dbReference type="Proteomes" id="UP000789595">
    <property type="component" value="Unassembled WGS sequence"/>
</dbReference>
<dbReference type="SUPFAM" id="SSF52540">
    <property type="entry name" value="P-loop containing nucleoside triphosphate hydrolases"/>
    <property type="match status" value="1"/>
</dbReference>
<name>A0A8J2WEL0_9STRA</name>
<organism evidence="18 19">
    <name type="scientific">Pelagomonas calceolata</name>
    <dbReference type="NCBI Taxonomy" id="35677"/>
    <lineage>
        <taxon>Eukaryota</taxon>
        <taxon>Sar</taxon>
        <taxon>Stramenopiles</taxon>
        <taxon>Ochrophyta</taxon>
        <taxon>Pelagophyceae</taxon>
        <taxon>Pelagomonadales</taxon>
        <taxon>Pelagomonadaceae</taxon>
        <taxon>Pelagomonas</taxon>
    </lineage>
</organism>
<evidence type="ECO:0000256" key="7">
    <source>
        <dbReference type="ARBA" id="ARBA00050665"/>
    </source>
</evidence>
<evidence type="ECO:0000256" key="10">
    <source>
        <dbReference type="PIRSR" id="PIRSR001174-2"/>
    </source>
</evidence>
<evidence type="ECO:0000256" key="14">
    <source>
        <dbReference type="SAM" id="Coils"/>
    </source>
</evidence>
<comment type="subcellular location">
    <subcellularLocation>
        <location evidence="1">Plastid</location>
    </subcellularLocation>
</comment>